<dbReference type="Pfam" id="PF13786">
    <property type="entry name" value="DUF4179"/>
    <property type="match status" value="1"/>
</dbReference>
<proteinExistence type="predicted"/>
<evidence type="ECO:0000256" key="1">
    <source>
        <dbReference type="SAM" id="Phobius"/>
    </source>
</evidence>
<feature type="domain" description="DUF4179" evidence="2">
    <location>
        <begin position="37"/>
        <end position="130"/>
    </location>
</feature>
<name>A0A8J7G842_9BACL</name>
<feature type="transmembrane region" description="Helical" evidence="1">
    <location>
        <begin position="41"/>
        <end position="61"/>
    </location>
</feature>
<keyword evidence="1" id="KW-1133">Transmembrane helix</keyword>
<keyword evidence="4" id="KW-1185">Reference proteome</keyword>
<evidence type="ECO:0000313" key="3">
    <source>
        <dbReference type="EMBL" id="MBF4500928.1"/>
    </source>
</evidence>
<keyword evidence="1" id="KW-0812">Transmembrane</keyword>
<dbReference type="InterPro" id="IPR025436">
    <property type="entry name" value="DUF4179"/>
</dbReference>
<gene>
    <name evidence="3" type="ORF">IRY55_06065</name>
</gene>
<accession>A0A8J7G842</accession>
<dbReference type="EMBL" id="JADKPV010000002">
    <property type="protein sequence ID" value="MBF4500928.1"/>
    <property type="molecule type" value="Genomic_DNA"/>
</dbReference>
<reference evidence="3" key="1">
    <citation type="submission" date="2020-11" db="EMBL/GenBank/DDBJ databases">
        <title>Multidrug resistant novel bacterium Savagea serpentis sp. nov., isolated from the scats of a vine snake (Ahaetulla nasuta).</title>
        <authorList>
            <person name="Venkata Ramana V."/>
            <person name="Vikas Patil S."/>
            <person name="Yogita Lugani V."/>
        </authorList>
    </citation>
    <scope>NUCLEOTIDE SEQUENCE</scope>
    <source>
        <strain evidence="3">SN6</strain>
    </source>
</reference>
<evidence type="ECO:0000259" key="2">
    <source>
        <dbReference type="Pfam" id="PF13786"/>
    </source>
</evidence>
<protein>
    <submittedName>
        <fullName evidence="3">DUF4179 domain-containing protein</fullName>
    </submittedName>
</protein>
<keyword evidence="1" id="KW-0472">Membrane</keyword>
<dbReference type="Gene3D" id="2.60.40.1630">
    <property type="entry name" value="bacillus anthracis domain"/>
    <property type="match status" value="1"/>
</dbReference>
<comment type="caution">
    <text evidence="3">The sequence shown here is derived from an EMBL/GenBank/DDBJ whole genome shotgun (WGS) entry which is preliminary data.</text>
</comment>
<sequence>MTDRERKQLDQLEPLPFSEEEQRRVIAHIQQQKQTKKTSSLVKGLLAIALLFMTIVSASILSPTIASTIPLMEDIVALFIKEEPTEKEVHERNKELSTPLHLKQQYGEVTIDVERAVYDGAFLVTYLSVETEKPSDKPYVNLHGNPLQWNGQAFTGTSRQTSYRVSPHKMIVELRTQADFVEAPPETLHIFWNVSGITFYEHDLGDHETTFEGDWAFQFEVEKQPTTRIEIEQTVEQKDYTFTLHSIEQSPITTTLHYEIKGFNEEVLEGFILSVRDENDWNHYASYTTGEKENNRYKARAYYEGIPLDTRELTIEILLPNQQEADTFTFTY</sequence>
<dbReference type="AlphaFoldDB" id="A0A8J7G842"/>
<dbReference type="RefSeq" id="WP_194562418.1">
    <property type="nucleotide sequence ID" value="NZ_JADKPV010000002.1"/>
</dbReference>
<dbReference type="Proteomes" id="UP000622653">
    <property type="component" value="Unassembled WGS sequence"/>
</dbReference>
<organism evidence="3 4">
    <name type="scientific">Savagea serpentis</name>
    <dbReference type="NCBI Taxonomy" id="2785297"/>
    <lineage>
        <taxon>Bacteria</taxon>
        <taxon>Bacillati</taxon>
        <taxon>Bacillota</taxon>
        <taxon>Bacilli</taxon>
        <taxon>Bacillales</taxon>
        <taxon>Caryophanaceae</taxon>
        <taxon>Savagea</taxon>
    </lineage>
</organism>
<evidence type="ECO:0000313" key="4">
    <source>
        <dbReference type="Proteomes" id="UP000622653"/>
    </source>
</evidence>